<accession>A0A3D8VKJ9</accession>
<dbReference type="InterPro" id="IPR036388">
    <property type="entry name" value="WH-like_DNA-bd_sf"/>
</dbReference>
<keyword evidence="2" id="KW-0238">DNA-binding</keyword>
<dbReference type="Gene3D" id="1.10.10.10">
    <property type="entry name" value="Winged helix-like DNA-binding domain superfamily/Winged helix DNA-binding domain"/>
    <property type="match status" value="1"/>
</dbReference>
<dbReference type="RefSeq" id="WP_115840567.1">
    <property type="nucleotide sequence ID" value="NZ_CP046603.1"/>
</dbReference>
<dbReference type="Proteomes" id="UP000256829">
    <property type="component" value="Unassembled WGS sequence"/>
</dbReference>
<dbReference type="FunFam" id="1.10.10.10:FF:000280">
    <property type="entry name" value="Transcriptional regulator gntR family"/>
    <property type="match status" value="1"/>
</dbReference>
<dbReference type="CDD" id="cd07377">
    <property type="entry name" value="WHTH_GntR"/>
    <property type="match status" value="1"/>
</dbReference>
<dbReference type="SUPFAM" id="SSF46785">
    <property type="entry name" value="Winged helix' DNA-binding domain"/>
    <property type="match status" value="1"/>
</dbReference>
<evidence type="ECO:0000256" key="1">
    <source>
        <dbReference type="ARBA" id="ARBA00023015"/>
    </source>
</evidence>
<dbReference type="Gene3D" id="6.10.250.1220">
    <property type="match status" value="1"/>
</dbReference>
<evidence type="ECO:0000313" key="4">
    <source>
        <dbReference type="EMBL" id="RDY69348.1"/>
    </source>
</evidence>
<dbReference type="PROSITE" id="PS50949">
    <property type="entry name" value="HTH_GNTR"/>
    <property type="match status" value="1"/>
</dbReference>
<dbReference type="GO" id="GO:0003700">
    <property type="term" value="F:DNA-binding transcription factor activity"/>
    <property type="evidence" value="ECO:0007669"/>
    <property type="project" value="InterPro"/>
</dbReference>
<evidence type="ECO:0000313" key="5">
    <source>
        <dbReference type="Proteomes" id="UP000256829"/>
    </source>
</evidence>
<keyword evidence="3" id="KW-0804">Transcription</keyword>
<proteinExistence type="predicted"/>
<protein>
    <submittedName>
        <fullName evidence="4">GntR family transcriptional regulator</fullName>
    </submittedName>
</protein>
<organism evidence="4 5">
    <name type="scientific">Lysobacter soli</name>
    <dbReference type="NCBI Taxonomy" id="453783"/>
    <lineage>
        <taxon>Bacteria</taxon>
        <taxon>Pseudomonadati</taxon>
        <taxon>Pseudomonadota</taxon>
        <taxon>Gammaproteobacteria</taxon>
        <taxon>Lysobacterales</taxon>
        <taxon>Lysobacteraceae</taxon>
        <taxon>Lysobacter</taxon>
    </lineage>
</organism>
<reference evidence="4 5" key="1">
    <citation type="submission" date="2018-08" db="EMBL/GenBank/DDBJ databases">
        <title>Lysobacter soli KCTC 22011, whole genome shotgun sequence.</title>
        <authorList>
            <person name="Zhang X."/>
            <person name="Feng G."/>
            <person name="Zhu H."/>
        </authorList>
    </citation>
    <scope>NUCLEOTIDE SEQUENCE [LARGE SCALE GENOMIC DNA]</scope>
    <source>
        <strain evidence="4 5">KCTC 22011</strain>
    </source>
</reference>
<gene>
    <name evidence="4" type="ORF">DX912_00820</name>
</gene>
<evidence type="ECO:0000256" key="3">
    <source>
        <dbReference type="ARBA" id="ARBA00023163"/>
    </source>
</evidence>
<dbReference type="EMBL" id="QTJR01000001">
    <property type="protein sequence ID" value="RDY69348.1"/>
    <property type="molecule type" value="Genomic_DNA"/>
</dbReference>
<evidence type="ECO:0000256" key="2">
    <source>
        <dbReference type="ARBA" id="ARBA00023125"/>
    </source>
</evidence>
<sequence>MTAIQWSDGAPIYRQLKDRVIAMMLDGILKPGDALPSVRQVAAEYQLNPITVSRAYQELADEALVEKRRGLGMYVTEEAAKKLLFNERERFLREEWPLVLERILRLGLTAEDLLTPAKAGSP</sequence>
<comment type="caution">
    <text evidence="4">The sequence shown here is derived from an EMBL/GenBank/DDBJ whole genome shotgun (WGS) entry which is preliminary data.</text>
</comment>
<dbReference type="PANTHER" id="PTHR38445">
    <property type="entry name" value="HTH-TYPE TRANSCRIPTIONAL REPRESSOR YTRA"/>
    <property type="match status" value="1"/>
</dbReference>
<dbReference type="AlphaFoldDB" id="A0A3D8VKJ9"/>
<dbReference type="GO" id="GO:0003677">
    <property type="term" value="F:DNA binding"/>
    <property type="evidence" value="ECO:0007669"/>
    <property type="project" value="UniProtKB-KW"/>
</dbReference>
<dbReference type="PANTHER" id="PTHR38445:SF10">
    <property type="entry name" value="GNTR-FAMILY TRANSCRIPTIONAL REGULATOR"/>
    <property type="match status" value="1"/>
</dbReference>
<keyword evidence="1" id="KW-0805">Transcription regulation</keyword>
<keyword evidence="5" id="KW-1185">Reference proteome</keyword>
<dbReference type="Pfam" id="PF00392">
    <property type="entry name" value="GntR"/>
    <property type="match status" value="1"/>
</dbReference>
<dbReference type="InterPro" id="IPR036390">
    <property type="entry name" value="WH_DNA-bd_sf"/>
</dbReference>
<dbReference type="OrthoDB" id="162505at2"/>
<dbReference type="InterPro" id="IPR000524">
    <property type="entry name" value="Tscrpt_reg_HTH_GntR"/>
</dbReference>
<name>A0A3D8VKJ9_9GAMM</name>
<dbReference type="SMART" id="SM00345">
    <property type="entry name" value="HTH_GNTR"/>
    <property type="match status" value="1"/>
</dbReference>